<dbReference type="PROSITE" id="PS51273">
    <property type="entry name" value="GATASE_TYPE_1"/>
    <property type="match status" value="1"/>
</dbReference>
<dbReference type="EMBL" id="LN649230">
    <property type="protein sequence ID" value="CEI63363.1"/>
    <property type="molecule type" value="Genomic_DNA"/>
</dbReference>
<dbReference type="AlphaFoldDB" id="A0A2L2T6H8"/>
<name>A0A2L2T6H8_9HYPO</name>
<dbReference type="OrthoDB" id="5143884at2759"/>
<dbReference type="CDD" id="cd01741">
    <property type="entry name" value="GATase1_1"/>
    <property type="match status" value="1"/>
</dbReference>
<dbReference type="GO" id="GO:0005829">
    <property type="term" value="C:cytosol"/>
    <property type="evidence" value="ECO:0007669"/>
    <property type="project" value="TreeGrafter"/>
</dbReference>
<dbReference type="SUPFAM" id="SSF52317">
    <property type="entry name" value="Class I glutamine amidotransferase-like"/>
    <property type="match status" value="1"/>
</dbReference>
<dbReference type="FunFam" id="3.40.50.880:FF:000033">
    <property type="entry name" value="Glutamine amidotransferase class-I"/>
    <property type="match status" value="1"/>
</dbReference>
<dbReference type="PANTHER" id="PTHR42695">
    <property type="entry name" value="GLUTAMINE AMIDOTRANSFERASE YLR126C-RELATED"/>
    <property type="match status" value="1"/>
</dbReference>
<feature type="domain" description="Glutamine amidotransferase" evidence="1">
    <location>
        <begin position="45"/>
        <end position="187"/>
    </location>
</feature>
<dbReference type="InterPro" id="IPR029062">
    <property type="entry name" value="Class_I_gatase-like"/>
</dbReference>
<dbReference type="Gene3D" id="3.40.50.880">
    <property type="match status" value="1"/>
</dbReference>
<evidence type="ECO:0000313" key="2">
    <source>
        <dbReference type="EMBL" id="CEI63363.1"/>
    </source>
</evidence>
<dbReference type="STRING" id="56646.A0A2L2T6H8"/>
<proteinExistence type="predicted"/>
<dbReference type="Pfam" id="PF00117">
    <property type="entry name" value="GATase"/>
    <property type="match status" value="1"/>
</dbReference>
<dbReference type="InterPro" id="IPR044992">
    <property type="entry name" value="ChyE-like"/>
</dbReference>
<evidence type="ECO:0000259" key="1">
    <source>
        <dbReference type="Pfam" id="PF00117"/>
    </source>
</evidence>
<dbReference type="PANTHER" id="PTHR42695:SF5">
    <property type="entry name" value="GLUTAMINE AMIDOTRANSFERASE YLR126C-RELATED"/>
    <property type="match status" value="1"/>
</dbReference>
<organism evidence="2 3">
    <name type="scientific">Fusarium venenatum</name>
    <dbReference type="NCBI Taxonomy" id="56646"/>
    <lineage>
        <taxon>Eukaryota</taxon>
        <taxon>Fungi</taxon>
        <taxon>Dikarya</taxon>
        <taxon>Ascomycota</taxon>
        <taxon>Pezizomycotina</taxon>
        <taxon>Sordariomycetes</taxon>
        <taxon>Hypocreomycetidae</taxon>
        <taxon>Hypocreales</taxon>
        <taxon>Nectriaceae</taxon>
        <taxon>Fusarium</taxon>
    </lineage>
</organism>
<dbReference type="Proteomes" id="UP000245910">
    <property type="component" value="Chromosome II"/>
</dbReference>
<keyword evidence="3" id="KW-1185">Reference proteome</keyword>
<protein>
    <recommendedName>
        <fullName evidence="1">Glutamine amidotransferase domain-containing protein</fullName>
    </recommendedName>
</protein>
<dbReference type="NCBIfam" id="NF006098">
    <property type="entry name" value="PRK08250.1"/>
    <property type="match status" value="1"/>
</dbReference>
<dbReference type="InterPro" id="IPR017926">
    <property type="entry name" value="GATASE"/>
</dbReference>
<reference evidence="3" key="1">
    <citation type="submission" date="2014-10" db="EMBL/GenBank/DDBJ databases">
        <authorList>
            <person name="King R."/>
        </authorList>
    </citation>
    <scope>NUCLEOTIDE SEQUENCE [LARGE SCALE GENOMIC DNA]</scope>
    <source>
        <strain evidence="3">A3/5</strain>
    </source>
</reference>
<evidence type="ECO:0000313" key="3">
    <source>
        <dbReference type="Proteomes" id="UP000245910"/>
    </source>
</evidence>
<accession>A0A2L2T6H8</accession>
<sequence length="242" mass="27008">MITVHFIIHESFEAPGAYETWAKDRRYSTSYSQLYLGDSLPQSINSIDLLIVLGGPQNPSTTTDECPYFNAAAEKELILKCVNAGKAVVGVCLGAQLVGESLGASWEKSPEKEIGNFPITLTKAGEISEKFTQFGSSLLVGHWHSGMPGLTPDAKIIAWSSGCPRQIVEYTSLVYGFQCHLEFNHEVVEALIQASNDELPTLKQHRFVQQPDDLRMNNYERMNEKLFIFLDHLIDSYLAAQY</sequence>